<dbReference type="Pfam" id="PF08240">
    <property type="entry name" value="ADH_N"/>
    <property type="match status" value="1"/>
</dbReference>
<evidence type="ECO:0000313" key="4">
    <source>
        <dbReference type="Proteomes" id="UP000663891"/>
    </source>
</evidence>
<dbReference type="SMART" id="SM00829">
    <property type="entry name" value="PKS_ER"/>
    <property type="match status" value="1"/>
</dbReference>
<dbReference type="SUPFAM" id="SSF50129">
    <property type="entry name" value="GroES-like"/>
    <property type="match status" value="1"/>
</dbReference>
<dbReference type="CDD" id="cd08276">
    <property type="entry name" value="MDR7"/>
    <property type="match status" value="1"/>
</dbReference>
<dbReference type="SUPFAM" id="SSF51735">
    <property type="entry name" value="NAD(P)-binding Rossmann-fold domains"/>
    <property type="match status" value="1"/>
</dbReference>
<sequence>MSNQEYRLSGRLGADSIKLNKSSSIPEPGPGQVQIKFHACSVNYRDLLISKGLYPVSAKTDIVPISDGAGEITAVGADVTDLKIGDRVTPNFNQDHLQGQLTEKESAACLGSGLDGCLRQYGVFRAAICVKIPDSLSYEEASTLPCAALTAWNALYGNSDKPLKSDHTVLVQGTGGVSVFGAQFALAAGAKVILISSTDTKIARVRRFLVHRNLSTINYSATPQWGKRVKDMTGGRGVDHILEIGGEKTLKQSCEALAFGGTINVIGYLSMIGTGPSMSGLEVFIAVLSKNACIRGLAIGSVEQFNAMNAAIETHKIKPIVDKAFEFEDLKNAFEYLSGQKHIGKIVIKVPQ</sequence>
<evidence type="ECO:0000313" key="2">
    <source>
        <dbReference type="EMBL" id="CAF0907252.1"/>
    </source>
</evidence>
<dbReference type="Gene3D" id="3.40.50.720">
    <property type="entry name" value="NAD(P)-binding Rossmann-like Domain"/>
    <property type="match status" value="1"/>
</dbReference>
<proteinExistence type="predicted"/>
<organism evidence="2 4">
    <name type="scientific">Adineta steineri</name>
    <dbReference type="NCBI Taxonomy" id="433720"/>
    <lineage>
        <taxon>Eukaryota</taxon>
        <taxon>Metazoa</taxon>
        <taxon>Spiralia</taxon>
        <taxon>Gnathifera</taxon>
        <taxon>Rotifera</taxon>
        <taxon>Eurotatoria</taxon>
        <taxon>Bdelloidea</taxon>
        <taxon>Adinetida</taxon>
        <taxon>Adinetidae</taxon>
        <taxon>Adineta</taxon>
    </lineage>
</organism>
<dbReference type="PANTHER" id="PTHR45033:SF2">
    <property type="entry name" value="ZINC-TYPE ALCOHOL DEHYDROGENASE-LIKE PROTEIN C1773.06C"/>
    <property type="match status" value="1"/>
</dbReference>
<dbReference type="Pfam" id="PF00107">
    <property type="entry name" value="ADH_zinc_N"/>
    <property type="match status" value="1"/>
</dbReference>
<reference evidence="2" key="1">
    <citation type="submission" date="2021-02" db="EMBL/GenBank/DDBJ databases">
        <authorList>
            <person name="Nowell W R."/>
        </authorList>
    </citation>
    <scope>NUCLEOTIDE SEQUENCE</scope>
</reference>
<dbReference type="InterPro" id="IPR011032">
    <property type="entry name" value="GroES-like_sf"/>
</dbReference>
<accession>A0A814A3W5</accession>
<dbReference type="PANTHER" id="PTHR45033">
    <property type="match status" value="1"/>
</dbReference>
<comment type="caution">
    <text evidence="2">The sequence shown here is derived from an EMBL/GenBank/DDBJ whole genome shotgun (WGS) entry which is preliminary data.</text>
</comment>
<protein>
    <recommendedName>
        <fullName evidence="1">Enoyl reductase (ER) domain-containing protein</fullName>
    </recommendedName>
</protein>
<dbReference type="InterPro" id="IPR036291">
    <property type="entry name" value="NAD(P)-bd_dom_sf"/>
</dbReference>
<name>A0A814A3W5_9BILA</name>
<dbReference type="OrthoDB" id="3509362at2759"/>
<dbReference type="InterPro" id="IPR013149">
    <property type="entry name" value="ADH-like_C"/>
</dbReference>
<dbReference type="InterPro" id="IPR013154">
    <property type="entry name" value="ADH-like_N"/>
</dbReference>
<feature type="domain" description="Enoyl reductase (ER)" evidence="1">
    <location>
        <begin position="13"/>
        <end position="348"/>
    </location>
</feature>
<dbReference type="GO" id="GO:0016491">
    <property type="term" value="F:oxidoreductase activity"/>
    <property type="evidence" value="ECO:0007669"/>
    <property type="project" value="InterPro"/>
</dbReference>
<dbReference type="InterPro" id="IPR020843">
    <property type="entry name" value="ER"/>
</dbReference>
<gene>
    <name evidence="3" type="ORF">OKA104_LOCUS31279</name>
    <name evidence="2" type="ORF">VCS650_LOCUS9640</name>
</gene>
<dbReference type="InterPro" id="IPR052711">
    <property type="entry name" value="Zinc_ADH-like"/>
</dbReference>
<dbReference type="Proteomes" id="UP000663881">
    <property type="component" value="Unassembled WGS sequence"/>
</dbReference>
<evidence type="ECO:0000259" key="1">
    <source>
        <dbReference type="SMART" id="SM00829"/>
    </source>
</evidence>
<dbReference type="AlphaFoldDB" id="A0A814A3W5"/>
<dbReference type="EMBL" id="CAJNON010000067">
    <property type="protein sequence ID" value="CAF0907252.1"/>
    <property type="molecule type" value="Genomic_DNA"/>
</dbReference>
<dbReference type="Proteomes" id="UP000663891">
    <property type="component" value="Unassembled WGS sequence"/>
</dbReference>
<dbReference type="Gene3D" id="3.90.180.10">
    <property type="entry name" value="Medium-chain alcohol dehydrogenases, catalytic domain"/>
    <property type="match status" value="1"/>
</dbReference>
<dbReference type="EMBL" id="CAJOAY010003512">
    <property type="protein sequence ID" value="CAF4026214.1"/>
    <property type="molecule type" value="Genomic_DNA"/>
</dbReference>
<evidence type="ECO:0000313" key="3">
    <source>
        <dbReference type="EMBL" id="CAF4026214.1"/>
    </source>
</evidence>